<evidence type="ECO:0000256" key="3">
    <source>
        <dbReference type="ARBA" id="ARBA00023004"/>
    </source>
</evidence>
<organism evidence="5 6">
    <name type="scientific">Microcystis aeruginosa KW</name>
    <dbReference type="NCBI Taxonomy" id="1960155"/>
    <lineage>
        <taxon>Bacteria</taxon>
        <taxon>Bacillati</taxon>
        <taxon>Cyanobacteriota</taxon>
        <taxon>Cyanophyceae</taxon>
        <taxon>Oscillatoriophycideae</taxon>
        <taxon>Chroococcales</taxon>
        <taxon>Microcystaceae</taxon>
        <taxon>Microcystis</taxon>
    </lineage>
</organism>
<feature type="binding site" evidence="4">
    <location>
        <position position="213"/>
    </location>
    <ligand>
        <name>Fe cation</name>
        <dbReference type="ChEBI" id="CHEBI:24875"/>
        <note>catalytic</note>
    </ligand>
</feature>
<evidence type="ECO:0000313" key="6">
    <source>
        <dbReference type="Proteomes" id="UP000189835"/>
    </source>
</evidence>
<dbReference type="Proteomes" id="UP000189835">
    <property type="component" value="Unassembled WGS sequence"/>
</dbReference>
<feature type="binding site" evidence="4">
    <location>
        <position position="164"/>
    </location>
    <ligand>
        <name>Fe cation</name>
        <dbReference type="ChEBI" id="CHEBI:24875"/>
        <note>catalytic</note>
    </ligand>
</feature>
<name>A0A1V4BVZ3_MICAE</name>
<dbReference type="RefSeq" id="WP_079206028.1">
    <property type="nucleotide sequence ID" value="NZ_MVGR01000003.1"/>
</dbReference>
<evidence type="ECO:0000313" key="5">
    <source>
        <dbReference type="EMBL" id="OPF18878.1"/>
    </source>
</evidence>
<comment type="caution">
    <text evidence="5">The sequence shown here is derived from an EMBL/GenBank/DDBJ whole genome shotgun (WGS) entry which is preliminary data.</text>
</comment>
<keyword evidence="2 4" id="KW-0479">Metal-binding</keyword>
<sequence length="490" mass="54748">MKAWAKSLEKPAVEFSETQLTLLSGKIPDGLRGSLYRNGPGRLERGKQKVGHWFDGDGAILAVHFHDNGANATYRYVQTAGYQQESAANQYLFPNYGMNAPGFFWNNWGKEVKNAANTSVLALPDKLLALWEGGFPHKLDLQSLETLGLDNLSSLQAKETFSAHPKLDLSRGEIFNFGVTISAKVSLNLYKSDSTGQIIQKNTFELDRLSLLHDFVLAGQYLVFFVPPIKADKLSILLGFKTFSDAMQWQPELGTRILIFERDSLQLVSESVTDSWFQWHFANGCVNDQGNLEIVFVRYDDFKTNQFLKEVATGKTETLAIGKLASITINPLSAKVINQEILSDLSCDFPVVSPQLVGQKWQNTFLAVHRPDSDIRREIIGIPACYNHSTGKLTIAYLENNCYGSEPIFVSDGLSPETGWLIVVVYDGNNHSSQVRIYDSQQLEKEPLCCLQLPSVIPPSFHGTWQEKSEKGAEAISTEKRGFYLENGFL</sequence>
<comment type="similarity">
    <text evidence="1">Belongs to the carotenoid oxygenase family.</text>
</comment>
<dbReference type="AlphaFoldDB" id="A0A1V4BVZ3"/>
<reference evidence="5 6" key="1">
    <citation type="submission" date="2017-02" db="EMBL/GenBank/DDBJ databases">
        <title>Genome sequence of Microcystis aeruginosa KW.</title>
        <authorList>
            <person name="Oh H.-M."/>
            <person name="Ahn C.-Y."/>
            <person name="Jeong H."/>
            <person name="Srivastava A."/>
            <person name="Lee H.-G."/>
            <person name="Kang S.-R."/>
        </authorList>
    </citation>
    <scope>NUCLEOTIDE SEQUENCE [LARGE SCALE GENOMIC DNA]</scope>
    <source>
        <strain evidence="5 6">KW</strain>
    </source>
</reference>
<accession>A0A1V4BVZ3</accession>
<proteinExistence type="inferred from homology"/>
<dbReference type="GO" id="GO:0046872">
    <property type="term" value="F:metal ion binding"/>
    <property type="evidence" value="ECO:0007669"/>
    <property type="project" value="UniProtKB-KW"/>
</dbReference>
<dbReference type="Pfam" id="PF03055">
    <property type="entry name" value="RPE65"/>
    <property type="match status" value="1"/>
</dbReference>
<evidence type="ECO:0000256" key="2">
    <source>
        <dbReference type="ARBA" id="ARBA00022723"/>
    </source>
</evidence>
<dbReference type="GO" id="GO:0016121">
    <property type="term" value="P:carotene catabolic process"/>
    <property type="evidence" value="ECO:0007669"/>
    <property type="project" value="TreeGrafter"/>
</dbReference>
<feature type="binding site" evidence="4">
    <location>
        <position position="462"/>
    </location>
    <ligand>
        <name>Fe cation</name>
        <dbReference type="ChEBI" id="CHEBI:24875"/>
        <note>catalytic</note>
    </ligand>
</feature>
<gene>
    <name evidence="5" type="ORF">B1L04_05445</name>
</gene>
<dbReference type="PANTHER" id="PTHR10543">
    <property type="entry name" value="BETA-CAROTENE DIOXYGENASE"/>
    <property type="match status" value="1"/>
</dbReference>
<keyword evidence="3 4" id="KW-0408">Iron</keyword>
<feature type="binding site" evidence="4">
    <location>
        <position position="280"/>
    </location>
    <ligand>
        <name>Fe cation</name>
        <dbReference type="ChEBI" id="CHEBI:24875"/>
        <note>catalytic</note>
    </ligand>
</feature>
<comment type="cofactor">
    <cofactor evidence="4">
        <name>Fe(2+)</name>
        <dbReference type="ChEBI" id="CHEBI:29033"/>
    </cofactor>
    <text evidence="4">Binds 1 Fe(2+) ion per subunit.</text>
</comment>
<dbReference type="InterPro" id="IPR004294">
    <property type="entry name" value="Carotenoid_Oase"/>
</dbReference>
<dbReference type="EMBL" id="MVGR01000003">
    <property type="protein sequence ID" value="OPF18878.1"/>
    <property type="molecule type" value="Genomic_DNA"/>
</dbReference>
<evidence type="ECO:0000256" key="1">
    <source>
        <dbReference type="ARBA" id="ARBA00006787"/>
    </source>
</evidence>
<evidence type="ECO:0000256" key="4">
    <source>
        <dbReference type="PIRSR" id="PIRSR604294-1"/>
    </source>
</evidence>
<dbReference type="PANTHER" id="PTHR10543:SF139">
    <property type="entry name" value="DIOXYGENASE"/>
    <property type="match status" value="1"/>
</dbReference>
<dbReference type="GO" id="GO:0010436">
    <property type="term" value="F:carotenoid dioxygenase activity"/>
    <property type="evidence" value="ECO:0007669"/>
    <property type="project" value="TreeGrafter"/>
</dbReference>
<protein>
    <submittedName>
        <fullName evidence="5">Uncharacterized protein</fullName>
    </submittedName>
</protein>